<sequence length="66" mass="7518">MDIHIFAKYSHNDQRSFIVTIMILRTQTVFISKTQEAVITSTASFCCHLPPVFIKTKNLPEMMGGE</sequence>
<dbReference type="KEGG" id="cgle:NCTC11432_00272"/>
<evidence type="ECO:0000313" key="2">
    <source>
        <dbReference type="Proteomes" id="UP000279227"/>
    </source>
</evidence>
<accession>A0A448AWQ8</accession>
<evidence type="ECO:0000313" key="1">
    <source>
        <dbReference type="EMBL" id="VEE04698.1"/>
    </source>
</evidence>
<protein>
    <submittedName>
        <fullName evidence="1">Uncharacterized protein</fullName>
    </submittedName>
</protein>
<gene>
    <name evidence="1" type="ORF">NCTC11432_00272</name>
</gene>
<reference evidence="1 2" key="1">
    <citation type="submission" date="2018-12" db="EMBL/GenBank/DDBJ databases">
        <authorList>
            <consortium name="Pathogen Informatics"/>
        </authorList>
    </citation>
    <scope>NUCLEOTIDE SEQUENCE [LARGE SCALE GENOMIC DNA]</scope>
    <source>
        <strain evidence="1 2">NCTC11432</strain>
    </source>
</reference>
<dbReference type="Proteomes" id="UP000279227">
    <property type="component" value="Chromosome"/>
</dbReference>
<dbReference type="AlphaFoldDB" id="A0A448AWQ8"/>
<name>A0A448AWQ8_CHRGE</name>
<proteinExistence type="predicted"/>
<organism evidence="1 2">
    <name type="scientific">Chryseobacterium gleum</name>
    <name type="common">Flavobacterium gleum</name>
    <dbReference type="NCBI Taxonomy" id="250"/>
    <lineage>
        <taxon>Bacteria</taxon>
        <taxon>Pseudomonadati</taxon>
        <taxon>Bacteroidota</taxon>
        <taxon>Flavobacteriia</taxon>
        <taxon>Flavobacteriales</taxon>
        <taxon>Weeksellaceae</taxon>
        <taxon>Chryseobacterium group</taxon>
        <taxon>Chryseobacterium</taxon>
    </lineage>
</organism>
<dbReference type="EMBL" id="LR134289">
    <property type="protein sequence ID" value="VEE04698.1"/>
    <property type="molecule type" value="Genomic_DNA"/>
</dbReference>